<comment type="caution">
    <text evidence="2">The sequence shown here is derived from an EMBL/GenBank/DDBJ whole genome shotgun (WGS) entry which is preliminary data.</text>
</comment>
<organism evidence="2 3">
    <name type="scientific">Aeromonas veronii</name>
    <dbReference type="NCBI Taxonomy" id="654"/>
    <lineage>
        <taxon>Bacteria</taxon>
        <taxon>Pseudomonadati</taxon>
        <taxon>Pseudomonadota</taxon>
        <taxon>Gammaproteobacteria</taxon>
        <taxon>Aeromonadales</taxon>
        <taxon>Aeromonadaceae</taxon>
        <taxon>Aeromonas</taxon>
    </lineage>
</organism>
<protein>
    <submittedName>
        <fullName evidence="2">Uncharacterized protein</fullName>
    </submittedName>
</protein>
<feature type="transmembrane region" description="Helical" evidence="1">
    <location>
        <begin position="22"/>
        <end position="41"/>
    </location>
</feature>
<proteinExistence type="predicted"/>
<keyword evidence="1" id="KW-1133">Transmembrane helix</keyword>
<evidence type="ECO:0000313" key="2">
    <source>
        <dbReference type="EMBL" id="MCR4450717.1"/>
    </source>
</evidence>
<sequence>MWTTAKEVFLWTLDMWPVLKEVLPALGVGGALIVGIEFAKWCDVFNGSFWSKLQLAILVCTVLAMCWKGYWVLHPSKQEVQWQRGTDDYGLN</sequence>
<name>A0AAW5MLS6_AERVE</name>
<keyword evidence="1" id="KW-0812">Transmembrane</keyword>
<reference evidence="2" key="1">
    <citation type="submission" date="2022-08" db="EMBL/GenBank/DDBJ databases">
        <title>A global survey of hypervirulent Aeromonas hydrophila identified this emerging pathogen in farmed fish in the lower Mekong River basin.</title>
        <authorList>
            <person name="Xu T."/>
            <person name="Rasmussen-Ivey C.R."/>
            <person name="Moen F.S."/>
            <person name="Fernandez Bravo A."/>
            <person name="Lamy B."/>
            <person name="Beaz-Hidalgo R."/>
            <person name="Khan C.D."/>
            <person name="Castro Escarpulli G."/>
            <person name="Yasin I.S.M."/>
            <person name="Figueras M.J."/>
            <person name="Azzam Sayuti M."/>
            <person name="Karim M.M."/>
            <person name="Alam K.M."/>
            <person name="Le T.T.T."/>
            <person name="Thao N.H.P."/>
            <person name="Addo S."/>
            <person name="Duodu S."/>
            <person name="Ali S."/>
            <person name="Mey S."/>
            <person name="Somony T."/>
            <person name="Liles M.R."/>
        </authorList>
    </citation>
    <scope>NUCLEOTIDE SEQUENCE</scope>
    <source>
        <strain evidence="2">0.14</strain>
    </source>
</reference>
<dbReference type="Proteomes" id="UP001204061">
    <property type="component" value="Unassembled WGS sequence"/>
</dbReference>
<dbReference type="RefSeq" id="WP_257725958.1">
    <property type="nucleotide sequence ID" value="NZ_JANLFC010000079.1"/>
</dbReference>
<gene>
    <name evidence="2" type="ORF">NS965_20240</name>
</gene>
<evidence type="ECO:0000256" key="1">
    <source>
        <dbReference type="SAM" id="Phobius"/>
    </source>
</evidence>
<accession>A0AAW5MLS6</accession>
<feature type="transmembrane region" description="Helical" evidence="1">
    <location>
        <begin position="53"/>
        <end position="73"/>
    </location>
</feature>
<dbReference type="AlphaFoldDB" id="A0AAW5MLS6"/>
<dbReference type="EMBL" id="JANLFC010000079">
    <property type="protein sequence ID" value="MCR4450717.1"/>
    <property type="molecule type" value="Genomic_DNA"/>
</dbReference>
<keyword evidence="1" id="KW-0472">Membrane</keyword>
<evidence type="ECO:0000313" key="3">
    <source>
        <dbReference type="Proteomes" id="UP001204061"/>
    </source>
</evidence>